<sequence length="129" mass="13689">MIYLDTTAVAKLIAAQPETEPLRDYLSRHCDVRWFTCALTRVELAHDLPDAGEAIHTATTALDTVNVSDRLLDAAIRVRATATVVDALHIAAAQTAATLTAFITYDPDRAAAARAAGLPVAHPGSTEVP</sequence>
<evidence type="ECO:0000259" key="6">
    <source>
        <dbReference type="Pfam" id="PF01850"/>
    </source>
</evidence>
<keyword evidence="1" id="KW-1277">Toxin-antitoxin system</keyword>
<evidence type="ECO:0000313" key="9">
    <source>
        <dbReference type="Proteomes" id="UP000069773"/>
    </source>
</evidence>
<dbReference type="GO" id="GO:0016787">
    <property type="term" value="F:hydrolase activity"/>
    <property type="evidence" value="ECO:0007669"/>
    <property type="project" value="UniProtKB-KW"/>
</dbReference>
<dbReference type="InterPro" id="IPR029060">
    <property type="entry name" value="PIN-like_dom_sf"/>
</dbReference>
<evidence type="ECO:0000313" key="7">
    <source>
        <dbReference type="EMBL" id="GAT07720.1"/>
    </source>
</evidence>
<keyword evidence="9" id="KW-1185">Reference proteome</keyword>
<dbReference type="InterPro" id="IPR002716">
    <property type="entry name" value="PIN_dom"/>
</dbReference>
<reference evidence="7 9" key="1">
    <citation type="journal article" date="2016" name="Genome Announc.">
        <title>Draft Genome Sequences of Five Rapidly Growing Mycobacterium Species, M. thermoresistibile, M. fortuitum subsp. acetamidolyticum, M. canariasense, M. brisbanense, and M. novocastrense.</title>
        <authorList>
            <person name="Katahira K."/>
            <person name="Ogura Y."/>
            <person name="Gotoh Y."/>
            <person name="Hayashi T."/>
        </authorList>
    </citation>
    <scope>NUCLEOTIDE SEQUENCE [LARGE SCALE GENOMIC DNA]</scope>
    <source>
        <strain evidence="7 9">JCM18114</strain>
    </source>
</reference>
<reference evidence="8" key="2">
    <citation type="submission" date="2020-07" db="EMBL/GenBank/DDBJ databases">
        <authorList>
            <person name="Pettersson B.M.F."/>
            <person name="Behra P.R.K."/>
            <person name="Ramesh M."/>
            <person name="Das S."/>
            <person name="Dasgupta S."/>
            <person name="Kirsebom L.A."/>
        </authorList>
    </citation>
    <scope>NUCLEOTIDE SEQUENCE</scope>
    <source>
        <strain evidence="8">DSM 44203</strain>
    </source>
</reference>
<evidence type="ECO:0000256" key="1">
    <source>
        <dbReference type="ARBA" id="ARBA00022649"/>
    </source>
</evidence>
<evidence type="ECO:0000313" key="8">
    <source>
        <dbReference type="EMBL" id="MCV7023636.1"/>
    </source>
</evidence>
<organism evidence="8 10">
    <name type="scientific">Mycolicibacterium novocastrense</name>
    <name type="common">Mycobacterium novocastrense</name>
    <dbReference type="NCBI Taxonomy" id="59813"/>
    <lineage>
        <taxon>Bacteria</taxon>
        <taxon>Bacillati</taxon>
        <taxon>Actinomycetota</taxon>
        <taxon>Actinomycetes</taxon>
        <taxon>Mycobacteriales</taxon>
        <taxon>Mycobacteriaceae</taxon>
        <taxon>Mycolicibacterium</taxon>
    </lineage>
</organism>
<dbReference type="GO" id="GO:0004518">
    <property type="term" value="F:nuclease activity"/>
    <property type="evidence" value="ECO:0007669"/>
    <property type="project" value="UniProtKB-KW"/>
</dbReference>
<reference evidence="8" key="3">
    <citation type="journal article" date="2022" name="BMC Genomics">
        <title>Comparative genome analysis of mycobacteria focusing on tRNA and non-coding RNA.</title>
        <authorList>
            <person name="Behra P.R.K."/>
            <person name="Pettersson B.M.F."/>
            <person name="Ramesh M."/>
            <person name="Das S."/>
            <person name="Dasgupta S."/>
            <person name="Kirsebom L.A."/>
        </authorList>
    </citation>
    <scope>NUCLEOTIDE SEQUENCE</scope>
    <source>
        <strain evidence="8">DSM 44203</strain>
    </source>
</reference>
<dbReference type="Proteomes" id="UP000069773">
    <property type="component" value="Unassembled WGS sequence"/>
</dbReference>
<protein>
    <submittedName>
        <fullName evidence="8">PIN domain-containing protein</fullName>
    </submittedName>
    <submittedName>
        <fullName evidence="7">Ribonuclease VapC</fullName>
    </submittedName>
</protein>
<evidence type="ECO:0000256" key="2">
    <source>
        <dbReference type="ARBA" id="ARBA00022722"/>
    </source>
</evidence>
<dbReference type="Proteomes" id="UP001207528">
    <property type="component" value="Unassembled WGS sequence"/>
</dbReference>
<gene>
    <name evidence="8" type="ORF">H7I77_09785</name>
    <name evidence="7" type="ORF">RMCN_0853</name>
</gene>
<keyword evidence="4" id="KW-0378">Hydrolase</keyword>
<name>A0AAW5SI18_MYCNV</name>
<keyword evidence="5" id="KW-0460">Magnesium</keyword>
<dbReference type="EMBL" id="BCTA01000013">
    <property type="protein sequence ID" value="GAT07720.1"/>
    <property type="molecule type" value="Genomic_DNA"/>
</dbReference>
<dbReference type="RefSeq" id="WP_067387541.1">
    <property type="nucleotide sequence ID" value="NZ_BCTA01000013.1"/>
</dbReference>
<dbReference type="AlphaFoldDB" id="A0AAW5SI18"/>
<evidence type="ECO:0000256" key="3">
    <source>
        <dbReference type="ARBA" id="ARBA00022723"/>
    </source>
</evidence>
<comment type="caution">
    <text evidence="8">The sequence shown here is derived from an EMBL/GenBank/DDBJ whole genome shotgun (WGS) entry which is preliminary data.</text>
</comment>
<dbReference type="Gene3D" id="3.40.50.1010">
    <property type="entry name" value="5'-nuclease"/>
    <property type="match status" value="1"/>
</dbReference>
<keyword evidence="3" id="KW-0479">Metal-binding</keyword>
<evidence type="ECO:0000313" key="10">
    <source>
        <dbReference type="Proteomes" id="UP001207528"/>
    </source>
</evidence>
<evidence type="ECO:0000256" key="4">
    <source>
        <dbReference type="ARBA" id="ARBA00022801"/>
    </source>
</evidence>
<dbReference type="EMBL" id="JACKTI010000029">
    <property type="protein sequence ID" value="MCV7023636.1"/>
    <property type="molecule type" value="Genomic_DNA"/>
</dbReference>
<dbReference type="SUPFAM" id="SSF88723">
    <property type="entry name" value="PIN domain-like"/>
    <property type="match status" value="1"/>
</dbReference>
<dbReference type="Pfam" id="PF01850">
    <property type="entry name" value="PIN"/>
    <property type="match status" value="1"/>
</dbReference>
<evidence type="ECO:0000256" key="5">
    <source>
        <dbReference type="ARBA" id="ARBA00022842"/>
    </source>
</evidence>
<keyword evidence="2" id="KW-0540">Nuclease</keyword>
<feature type="domain" description="PIN" evidence="6">
    <location>
        <begin position="2"/>
        <end position="112"/>
    </location>
</feature>
<proteinExistence type="predicted"/>
<dbReference type="GO" id="GO:0046872">
    <property type="term" value="F:metal ion binding"/>
    <property type="evidence" value="ECO:0007669"/>
    <property type="project" value="UniProtKB-KW"/>
</dbReference>
<accession>A0AAW5SI18</accession>